<dbReference type="AlphaFoldDB" id="A0A182KDT2"/>
<organism evidence="2 3">
    <name type="scientific">Anopheles christyi</name>
    <dbReference type="NCBI Taxonomy" id="43041"/>
    <lineage>
        <taxon>Eukaryota</taxon>
        <taxon>Metazoa</taxon>
        <taxon>Ecdysozoa</taxon>
        <taxon>Arthropoda</taxon>
        <taxon>Hexapoda</taxon>
        <taxon>Insecta</taxon>
        <taxon>Pterygota</taxon>
        <taxon>Neoptera</taxon>
        <taxon>Endopterygota</taxon>
        <taxon>Diptera</taxon>
        <taxon>Nematocera</taxon>
        <taxon>Culicoidea</taxon>
        <taxon>Culicidae</taxon>
        <taxon>Anophelinae</taxon>
        <taxon>Anopheles</taxon>
    </lineage>
</organism>
<accession>A0A182KDT2</accession>
<keyword evidence="3" id="KW-1185">Reference proteome</keyword>
<feature type="compositionally biased region" description="Low complexity" evidence="1">
    <location>
        <begin position="142"/>
        <end position="158"/>
    </location>
</feature>
<reference evidence="2" key="2">
    <citation type="submission" date="2020-05" db="UniProtKB">
        <authorList>
            <consortium name="EnsemblMetazoa"/>
        </authorList>
    </citation>
    <scope>IDENTIFICATION</scope>
    <source>
        <strain evidence="2">ACHKN1017</strain>
    </source>
</reference>
<feature type="region of interest" description="Disordered" evidence="1">
    <location>
        <begin position="32"/>
        <end position="55"/>
    </location>
</feature>
<dbReference type="Proteomes" id="UP000075881">
    <property type="component" value="Unassembled WGS sequence"/>
</dbReference>
<sequence length="158" mass="17087">MGSVQRKRGRSTLSSTAKVARWFHTLQWTNQTQSLSRPESGFVSGDSRSERNQKSDVDMVDLLAKEHSAGAGVDLCDEYLLVEGTSNLWSKLSVKKRKKLLGLKLGKPRRRWPPLAASGGQRWWGVGSGGGGCSEQAPVRLTTTAASPSASEASDVDD</sequence>
<reference evidence="3" key="1">
    <citation type="submission" date="2013-03" db="EMBL/GenBank/DDBJ databases">
        <title>The Genome Sequence of Anopheles christyi ACHKN1017.</title>
        <authorList>
            <consortium name="The Broad Institute Genomics Platform"/>
            <person name="Neafsey D.E."/>
            <person name="Besansky N."/>
            <person name="Walker B."/>
            <person name="Young S.K."/>
            <person name="Zeng Q."/>
            <person name="Gargeya S."/>
            <person name="Fitzgerald M."/>
            <person name="Haas B."/>
            <person name="Abouelleil A."/>
            <person name="Allen A.W."/>
            <person name="Alvarado L."/>
            <person name="Arachchi H.M."/>
            <person name="Berlin A.M."/>
            <person name="Chapman S.B."/>
            <person name="Gainer-Dewar J."/>
            <person name="Goldberg J."/>
            <person name="Griggs A."/>
            <person name="Gujja S."/>
            <person name="Hansen M."/>
            <person name="Howarth C."/>
            <person name="Imamovic A."/>
            <person name="Ireland A."/>
            <person name="Larimer J."/>
            <person name="McCowan C."/>
            <person name="Murphy C."/>
            <person name="Pearson M."/>
            <person name="Poon T.W."/>
            <person name="Priest M."/>
            <person name="Roberts A."/>
            <person name="Saif S."/>
            <person name="Shea T."/>
            <person name="Sisk P."/>
            <person name="Sykes S."/>
            <person name="Wortman J."/>
            <person name="Nusbaum C."/>
            <person name="Birren B."/>
        </authorList>
    </citation>
    <scope>NUCLEOTIDE SEQUENCE [LARGE SCALE GENOMIC DNA]</scope>
    <source>
        <strain evidence="3">ACHKN1017</strain>
    </source>
</reference>
<protein>
    <submittedName>
        <fullName evidence="2">Uncharacterized protein</fullName>
    </submittedName>
</protein>
<feature type="region of interest" description="Disordered" evidence="1">
    <location>
        <begin position="111"/>
        <end position="158"/>
    </location>
</feature>
<dbReference type="EnsemblMetazoa" id="ACHR008919-RA">
    <property type="protein sequence ID" value="ACHR008919-PA"/>
    <property type="gene ID" value="ACHR008919"/>
</dbReference>
<name>A0A182KDT2_9DIPT</name>
<dbReference type="VEuPathDB" id="VectorBase:ACHR008919"/>
<proteinExistence type="predicted"/>
<evidence type="ECO:0000256" key="1">
    <source>
        <dbReference type="SAM" id="MobiDB-lite"/>
    </source>
</evidence>
<evidence type="ECO:0000313" key="3">
    <source>
        <dbReference type="Proteomes" id="UP000075881"/>
    </source>
</evidence>
<evidence type="ECO:0000313" key="2">
    <source>
        <dbReference type="EnsemblMetazoa" id="ACHR008919-PA"/>
    </source>
</evidence>